<keyword evidence="8" id="KW-0677">Repeat</keyword>
<keyword evidence="10" id="KW-0159">Chromosome partition</keyword>
<evidence type="ECO:0000256" key="6">
    <source>
        <dbReference type="ARBA" id="ARBA00022640"/>
    </source>
</evidence>
<dbReference type="InterPro" id="IPR006909">
    <property type="entry name" value="Rad21/Rec8_C_eu"/>
</dbReference>
<feature type="region of interest" description="Disordered" evidence="22">
    <location>
        <begin position="423"/>
        <end position="452"/>
    </location>
</feature>
<evidence type="ECO:0000256" key="15">
    <source>
        <dbReference type="ARBA" id="ARBA00023274"/>
    </source>
</evidence>
<feature type="compositionally biased region" description="Low complexity" evidence="22">
    <location>
        <begin position="531"/>
        <end position="545"/>
    </location>
</feature>
<keyword evidence="13" id="KW-0689">Ribosomal protein</keyword>
<keyword evidence="4" id="KW-0150">Chloroplast</keyword>
<comment type="caution">
    <text evidence="24">The sequence shown here is derived from an EMBL/GenBank/DDBJ whole genome shotgun (WGS) entry which is preliminary data.</text>
</comment>
<keyword evidence="6" id="KW-0934">Plastid</keyword>
<evidence type="ECO:0000256" key="5">
    <source>
        <dbReference type="ARBA" id="ARBA00022618"/>
    </source>
</evidence>
<dbReference type="InterPro" id="IPR006910">
    <property type="entry name" value="Rad21_Rec8_N"/>
</dbReference>
<evidence type="ECO:0000256" key="7">
    <source>
        <dbReference type="ARBA" id="ARBA00022730"/>
    </source>
</evidence>
<evidence type="ECO:0000256" key="14">
    <source>
        <dbReference type="ARBA" id="ARBA00023242"/>
    </source>
</evidence>
<evidence type="ECO:0000256" key="16">
    <source>
        <dbReference type="ARBA" id="ARBA00061529"/>
    </source>
</evidence>
<keyword evidence="9" id="KW-0498">Mitosis</keyword>
<dbReference type="Pfam" id="PF00076">
    <property type="entry name" value="RRM_1"/>
    <property type="match status" value="2"/>
</dbReference>
<evidence type="ECO:0000256" key="17">
    <source>
        <dbReference type="ARBA" id="ARBA00063129"/>
    </source>
</evidence>
<feature type="region of interest" description="Disordered" evidence="22">
    <location>
        <begin position="665"/>
        <end position="686"/>
    </location>
</feature>
<feature type="domain" description="RRM" evidence="23">
    <location>
        <begin position="75"/>
        <end position="153"/>
    </location>
</feature>
<dbReference type="GO" id="GO:1990414">
    <property type="term" value="P:replication-born double-strand break repair via sister chromatid exchange"/>
    <property type="evidence" value="ECO:0007669"/>
    <property type="project" value="TreeGrafter"/>
</dbReference>
<dbReference type="GO" id="GO:0009507">
    <property type="term" value="C:chloroplast"/>
    <property type="evidence" value="ECO:0007669"/>
    <property type="project" value="UniProtKB-SubCell"/>
</dbReference>
<dbReference type="EMBL" id="RDQH01000328">
    <property type="protein sequence ID" value="RXI05455.1"/>
    <property type="molecule type" value="Genomic_DNA"/>
</dbReference>
<evidence type="ECO:0000256" key="22">
    <source>
        <dbReference type="SAM" id="MobiDB-lite"/>
    </source>
</evidence>
<dbReference type="GO" id="GO:0007062">
    <property type="term" value="P:sister chromatid cohesion"/>
    <property type="evidence" value="ECO:0007669"/>
    <property type="project" value="InterPro"/>
</dbReference>
<dbReference type="GO" id="GO:0003682">
    <property type="term" value="F:chromatin binding"/>
    <property type="evidence" value="ECO:0007669"/>
    <property type="project" value="TreeGrafter"/>
</dbReference>
<gene>
    <name evidence="24" type="ORF">DVH24_006712</name>
</gene>
<evidence type="ECO:0000256" key="20">
    <source>
        <dbReference type="ARBA" id="ARBA00077833"/>
    </source>
</evidence>
<evidence type="ECO:0000256" key="1">
    <source>
        <dbReference type="ARBA" id="ARBA00004123"/>
    </source>
</evidence>
<keyword evidence="14" id="KW-0539">Nucleus</keyword>
<evidence type="ECO:0000256" key="12">
    <source>
        <dbReference type="ARBA" id="ARBA00022946"/>
    </source>
</evidence>
<evidence type="ECO:0000256" key="13">
    <source>
        <dbReference type="ARBA" id="ARBA00022980"/>
    </source>
</evidence>
<reference evidence="24 25" key="1">
    <citation type="submission" date="2018-10" db="EMBL/GenBank/DDBJ databases">
        <title>A high-quality apple genome assembly.</title>
        <authorList>
            <person name="Hu J."/>
        </authorList>
    </citation>
    <scope>NUCLEOTIDE SEQUENCE [LARGE SCALE GENOMIC DNA]</scope>
    <source>
        <strain evidence="25">cv. HFTH1</strain>
        <tissue evidence="24">Young leaf</tissue>
    </source>
</reference>
<dbReference type="InterPro" id="IPR039781">
    <property type="entry name" value="Rad21/Rec8-like"/>
</dbReference>
<keyword evidence="12" id="KW-0809">Transit peptide</keyword>
<sequence length="949" mass="104232">MATISSIFSPPNLLHHPTKPIKTSPKLPLQILKPTQFQGFHKLTSSYLTLTPRHSQRLFAVAEEVAADPASKAARRVYIGNIPRTVDNAELTKIVEEHGAVEKAEVMYDKYSGRSRRFAFATMMTVEDANAVVEKLNGTEIGGREVKVNITEKPLLQADTSLVQAEESQFIDSPHKVYVGNLAKEVTTDTLKTLFSDKGKVLSAKVSRVPGTSKSSGFGFVSFSSEEDVEAAISSFNNSLFEGQRIRTFLARKGPLGTVWCAAHLQSRLKKSHYTSTDIPSTVDRIMFPDVPIALRMSGHLLFGVVRIYSKQVDYLYQDCNVVLTTLRKTFASIDLNLPENAMQAPVQSITLPETFDLDALDLDGGVFGEGAYDNHHASQEDITLPDQIPIATDRYVTITFDEDIQNEVFGSDVAPMDEDIHSTTPGEGVPSDRFTPPNKEAGVIQDALPDNSSLQYVQPTEVLQDDAHLPDDGSPQHVQPMEVMRDAVPPEIVPMVALNNGNDLTEPDKSINPEMNEKEVLSPITEENTPSGGPSPLSLPSSGPRASVASLPEMNEKDVSFQMQSTPHVEQPRARARKRKQYFDETLVLSNEFMNRTIQDASDLKRKKRNIAYSTLGVWKLNNSLRKEQIFFQPSLTGLCSDLRNIFDKDYISKQSHLVEGALPVSGSATSPPTTEFSPERGVPPSLPVIEVSTEFNGAESPPTIEHFQHVEEHDGGNNLPEHEGAQSPPQIERFQHVEEHDGGNNLPEYEGAQSPTTQYDFIPAPSPNLMSASVPPLEASTGTQILLTPDQTASTRFRESVNETSKTMFEEWVGLENTGLSNNPEFNDSAEAGLFFLEADGNTPAGSQATQGIPGSQGTQGVDSLSVRTRAVAQFLKRESSITSTSEDVTGDLSLDKILEGKTRKLCARMFYETLVLKTYGLVDVKQEVPYGDIILTLNQTLSKAQI</sequence>
<dbReference type="GO" id="GO:1990904">
    <property type="term" value="C:ribonucleoprotein complex"/>
    <property type="evidence" value="ECO:0007669"/>
    <property type="project" value="UniProtKB-KW"/>
</dbReference>
<keyword evidence="7" id="KW-0699">rRNA-binding</keyword>
<evidence type="ECO:0000256" key="4">
    <source>
        <dbReference type="ARBA" id="ARBA00022528"/>
    </source>
</evidence>
<dbReference type="InterPro" id="IPR000504">
    <property type="entry name" value="RRM_dom"/>
</dbReference>
<dbReference type="InterPro" id="IPR035979">
    <property type="entry name" value="RBD_domain_sf"/>
</dbReference>
<feature type="compositionally biased region" description="Polar residues" evidence="22">
    <location>
        <begin position="668"/>
        <end position="678"/>
    </location>
</feature>
<dbReference type="Proteomes" id="UP000290289">
    <property type="component" value="Chromosome 2"/>
</dbReference>
<dbReference type="SMART" id="SM00360">
    <property type="entry name" value="RRM"/>
    <property type="match status" value="2"/>
</dbReference>
<keyword evidence="25" id="KW-1185">Reference proteome</keyword>
<evidence type="ECO:0000256" key="18">
    <source>
        <dbReference type="ARBA" id="ARBA00064543"/>
    </source>
</evidence>
<comment type="similarity">
    <text evidence="16">Belongs to the chloroplast-specific ribosomal protein cS22 family.</text>
</comment>
<dbReference type="PROSITE" id="PS50102">
    <property type="entry name" value="RRM"/>
    <property type="match status" value="2"/>
</dbReference>
<dbReference type="GO" id="GO:0008278">
    <property type="term" value="C:cohesin complex"/>
    <property type="evidence" value="ECO:0007669"/>
    <property type="project" value="InterPro"/>
</dbReference>
<dbReference type="GO" id="GO:0005840">
    <property type="term" value="C:ribosome"/>
    <property type="evidence" value="ECO:0007669"/>
    <property type="project" value="UniProtKB-KW"/>
</dbReference>
<keyword evidence="15" id="KW-0687">Ribonucleoprotein</keyword>
<dbReference type="Pfam" id="PF04825">
    <property type="entry name" value="Rad21_Rec8_N"/>
    <property type="match status" value="1"/>
</dbReference>
<evidence type="ECO:0000256" key="10">
    <source>
        <dbReference type="ARBA" id="ARBA00022829"/>
    </source>
</evidence>
<evidence type="ECO:0000256" key="21">
    <source>
        <dbReference type="PROSITE-ProRule" id="PRU00176"/>
    </source>
</evidence>
<evidence type="ECO:0000256" key="8">
    <source>
        <dbReference type="ARBA" id="ARBA00022737"/>
    </source>
</evidence>
<evidence type="ECO:0000313" key="24">
    <source>
        <dbReference type="EMBL" id="RXI05455.1"/>
    </source>
</evidence>
<feature type="domain" description="RRM" evidence="23">
    <location>
        <begin position="175"/>
        <end position="253"/>
    </location>
</feature>
<dbReference type="InterPro" id="IPR012677">
    <property type="entry name" value="Nucleotide-bd_a/b_plait_sf"/>
</dbReference>
<keyword evidence="5" id="KW-0132">Cell division</keyword>
<dbReference type="FunFam" id="1.10.10.580:FF:000002">
    <property type="entry name" value="Sister chromatid cohesion 1 protein 4"/>
    <property type="match status" value="1"/>
</dbReference>
<feature type="region of interest" description="Disordered" evidence="22">
    <location>
        <begin position="523"/>
        <end position="549"/>
    </location>
</feature>
<comment type="similarity">
    <text evidence="3">Belongs to the rad21 family.</text>
</comment>
<organism evidence="24 25">
    <name type="scientific">Malus domestica</name>
    <name type="common">Apple</name>
    <name type="synonym">Pyrus malus</name>
    <dbReference type="NCBI Taxonomy" id="3750"/>
    <lineage>
        <taxon>Eukaryota</taxon>
        <taxon>Viridiplantae</taxon>
        <taxon>Streptophyta</taxon>
        <taxon>Embryophyta</taxon>
        <taxon>Tracheophyta</taxon>
        <taxon>Spermatophyta</taxon>
        <taxon>Magnoliopsida</taxon>
        <taxon>eudicotyledons</taxon>
        <taxon>Gunneridae</taxon>
        <taxon>Pentapetalae</taxon>
        <taxon>rosids</taxon>
        <taxon>fabids</taxon>
        <taxon>Rosales</taxon>
        <taxon>Rosaceae</taxon>
        <taxon>Amygdaloideae</taxon>
        <taxon>Maleae</taxon>
        <taxon>Malus</taxon>
    </lineage>
</organism>
<evidence type="ECO:0000256" key="19">
    <source>
        <dbReference type="ARBA" id="ARBA00070346"/>
    </source>
</evidence>
<evidence type="ECO:0000256" key="2">
    <source>
        <dbReference type="ARBA" id="ARBA00004229"/>
    </source>
</evidence>
<comment type="subunit">
    <text evidence="18">Component of the cohesin complex.</text>
</comment>
<comment type="subunit">
    <text evidence="17">Component of the chloroplast small ribosomal subunit (SSU). Mature 70S chloroplast ribosomes of higher plants consist of a small (30S) and a large (50S) subunit. The 30S small subunit contains 1 molecule of ribosomal RNA (16S rRNA) and 24 different proteins. The 50S large subunit contains 3 rRNA molecules (23S, 5S and 4.5S rRNA) and 33 different proteins.</text>
</comment>
<proteinExistence type="inferred from homology"/>
<evidence type="ECO:0000259" key="23">
    <source>
        <dbReference type="PROSITE" id="PS50102"/>
    </source>
</evidence>
<evidence type="ECO:0000256" key="3">
    <source>
        <dbReference type="ARBA" id="ARBA00009870"/>
    </source>
</evidence>
<dbReference type="CDD" id="cd21609">
    <property type="entry name" value="RRM1_PSRP2_like"/>
    <property type="match status" value="1"/>
</dbReference>
<dbReference type="FunFam" id="3.30.70.330:FF:000401">
    <property type="entry name" value="30S ribosomal protein 2, chloroplastic"/>
    <property type="match status" value="1"/>
</dbReference>
<dbReference type="PANTHER" id="PTHR12585:SF55">
    <property type="entry name" value="SISTER CHROMATID COHESION 1 PROTEIN 3"/>
    <property type="match status" value="1"/>
</dbReference>
<evidence type="ECO:0000256" key="9">
    <source>
        <dbReference type="ARBA" id="ARBA00022776"/>
    </source>
</evidence>
<dbReference type="Gene3D" id="3.30.70.330">
    <property type="match status" value="2"/>
</dbReference>
<dbReference type="GO" id="GO:0005634">
    <property type="term" value="C:nucleus"/>
    <property type="evidence" value="ECO:0007669"/>
    <property type="project" value="UniProtKB-SubCell"/>
</dbReference>
<keyword evidence="9" id="KW-0131">Cell cycle</keyword>
<keyword evidence="11 21" id="KW-0694">RNA-binding</keyword>
<comment type="subcellular location">
    <subcellularLocation>
        <location evidence="1">Nucleus</location>
    </subcellularLocation>
    <subcellularLocation>
        <location evidence="2">Plastid</location>
        <location evidence="2">Chloroplast</location>
    </subcellularLocation>
</comment>
<dbReference type="Pfam" id="PF04824">
    <property type="entry name" value="Rad21_Rec8"/>
    <property type="match status" value="1"/>
</dbReference>
<dbReference type="Gene3D" id="1.10.10.580">
    <property type="entry name" value="Structural maintenance of chromosome 1. Chain E"/>
    <property type="match status" value="1"/>
</dbReference>
<dbReference type="CDD" id="cd21793">
    <property type="entry name" value="Rad21_Rec8_M_AtSYN1-like"/>
    <property type="match status" value="1"/>
</dbReference>
<dbReference type="PANTHER" id="PTHR12585">
    <property type="entry name" value="SCC1 / RAD21 FAMILY MEMBER"/>
    <property type="match status" value="1"/>
</dbReference>
<evidence type="ECO:0000313" key="25">
    <source>
        <dbReference type="Proteomes" id="UP000290289"/>
    </source>
</evidence>
<dbReference type="GO" id="GO:0019843">
    <property type="term" value="F:rRNA binding"/>
    <property type="evidence" value="ECO:0007669"/>
    <property type="project" value="UniProtKB-KW"/>
</dbReference>
<dbReference type="SUPFAM" id="SSF46785">
    <property type="entry name" value="Winged helix' DNA-binding domain"/>
    <property type="match status" value="1"/>
</dbReference>
<dbReference type="InterPro" id="IPR023093">
    <property type="entry name" value="ScpA-like_C"/>
</dbReference>
<dbReference type="AlphaFoldDB" id="A0A498KI76"/>
<dbReference type="GO" id="GO:0051301">
    <property type="term" value="P:cell division"/>
    <property type="evidence" value="ECO:0007669"/>
    <property type="project" value="UniProtKB-KW"/>
</dbReference>
<evidence type="ECO:0000256" key="11">
    <source>
        <dbReference type="ARBA" id="ARBA00022884"/>
    </source>
</evidence>
<dbReference type="SUPFAM" id="SSF54928">
    <property type="entry name" value="RNA-binding domain, RBD"/>
    <property type="match status" value="2"/>
</dbReference>
<dbReference type="STRING" id="3750.A0A498KI76"/>
<protein>
    <recommendedName>
        <fullName evidence="19">Small ribosomal subunit protein cS22</fullName>
    </recommendedName>
    <alternativeName>
        <fullName evidence="20">30S ribosomal protein 2, chloroplastic</fullName>
    </alternativeName>
</protein>
<dbReference type="InterPro" id="IPR036390">
    <property type="entry name" value="WH_DNA-bd_sf"/>
</dbReference>
<accession>A0A498KI76</accession>
<name>A0A498KI76_MALDO</name>
<dbReference type="GO" id="GO:0007059">
    <property type="term" value="P:chromosome segregation"/>
    <property type="evidence" value="ECO:0007669"/>
    <property type="project" value="UniProtKB-KW"/>
</dbReference>